<dbReference type="AlphaFoldDB" id="A0A2N5VBM6"/>
<proteinExistence type="predicted"/>
<comment type="caution">
    <text evidence="2">The sequence shown here is derived from an EMBL/GenBank/DDBJ whole genome shotgun (WGS) entry which is preliminary data.</text>
</comment>
<evidence type="ECO:0000313" key="1">
    <source>
        <dbReference type="EMBL" id="PLW23781.1"/>
    </source>
</evidence>
<organism evidence="2 3">
    <name type="scientific">Puccinia coronata f. sp. avenae</name>
    <dbReference type="NCBI Taxonomy" id="200324"/>
    <lineage>
        <taxon>Eukaryota</taxon>
        <taxon>Fungi</taxon>
        <taxon>Dikarya</taxon>
        <taxon>Basidiomycota</taxon>
        <taxon>Pucciniomycotina</taxon>
        <taxon>Pucciniomycetes</taxon>
        <taxon>Pucciniales</taxon>
        <taxon>Pucciniaceae</taxon>
        <taxon>Puccinia</taxon>
    </lineage>
</organism>
<name>A0A2N5VBM6_9BASI</name>
<accession>A0A2N5VBM6</accession>
<protein>
    <submittedName>
        <fullName evidence="2">Uncharacterized protein</fullName>
    </submittedName>
</protein>
<evidence type="ECO:0000313" key="3">
    <source>
        <dbReference type="Proteomes" id="UP000235392"/>
    </source>
</evidence>
<reference evidence="2 3" key="1">
    <citation type="submission" date="2017-11" db="EMBL/GenBank/DDBJ databases">
        <title>De novo assembly and phasing of dikaryotic genomes from two isolates of Puccinia coronata f. sp. avenae, the causal agent of oat crown rust.</title>
        <authorList>
            <person name="Miller M.E."/>
            <person name="Zhang Y."/>
            <person name="Omidvar V."/>
            <person name="Sperschneider J."/>
            <person name="Schwessinger B."/>
            <person name="Raley C."/>
            <person name="Palmer J.M."/>
            <person name="Garnica D."/>
            <person name="Upadhyaya N."/>
            <person name="Rathjen J."/>
            <person name="Taylor J.M."/>
            <person name="Park R.F."/>
            <person name="Dodds P.N."/>
            <person name="Hirsch C.D."/>
            <person name="Kianian S.F."/>
            <person name="Figueroa M."/>
        </authorList>
    </citation>
    <scope>NUCLEOTIDE SEQUENCE [LARGE SCALE GENOMIC DNA]</scope>
    <source>
        <strain evidence="2">12SD80</strain>
    </source>
</reference>
<dbReference type="Proteomes" id="UP000235392">
    <property type="component" value="Unassembled WGS sequence"/>
</dbReference>
<gene>
    <name evidence="2" type="ORF">PCASD_02560</name>
    <name evidence="1" type="ORF">PCASD_08728</name>
</gene>
<evidence type="ECO:0000313" key="2">
    <source>
        <dbReference type="EMBL" id="PLW47316.1"/>
    </source>
</evidence>
<dbReference type="EMBL" id="PGCI01000032">
    <property type="protein sequence ID" value="PLW47316.1"/>
    <property type="molecule type" value="Genomic_DNA"/>
</dbReference>
<dbReference type="EMBL" id="PGCI01000624">
    <property type="protein sequence ID" value="PLW23781.1"/>
    <property type="molecule type" value="Genomic_DNA"/>
</dbReference>
<sequence>MYNPELGVCLVLSSSSPCFTHPIDFKLLCVSCLFLLIRPVEQPSLLRNRSSRNQEDLLLKDISTWLAKLPDASQQQGDGEYNGFAKAL</sequence>